<accession>A0A7W3YDJ3</accession>
<name>A0A7W3YDJ3_9GAMM</name>
<dbReference type="CDD" id="cd03230">
    <property type="entry name" value="ABC_DR_subfamily_A"/>
    <property type="match status" value="1"/>
</dbReference>
<keyword evidence="6" id="KW-1185">Reference proteome</keyword>
<reference evidence="5 6" key="1">
    <citation type="submission" date="2020-07" db="EMBL/GenBank/DDBJ databases">
        <authorList>
            <person name="Xu S."/>
            <person name="Li A."/>
        </authorList>
    </citation>
    <scope>NUCLEOTIDE SEQUENCE [LARGE SCALE GENOMIC DNA]</scope>
    <source>
        <strain evidence="5 6">SG-8</strain>
    </source>
</reference>
<keyword evidence="2" id="KW-0547">Nucleotide-binding</keyword>
<proteinExistence type="predicted"/>
<comment type="caution">
    <text evidence="5">The sequence shown here is derived from an EMBL/GenBank/DDBJ whole genome shotgun (WGS) entry which is preliminary data.</text>
</comment>
<dbReference type="PROSITE" id="PS50893">
    <property type="entry name" value="ABC_TRANSPORTER_2"/>
    <property type="match status" value="1"/>
</dbReference>
<feature type="domain" description="ABC transporter" evidence="4">
    <location>
        <begin position="5"/>
        <end position="234"/>
    </location>
</feature>
<protein>
    <submittedName>
        <fullName evidence="5">ABC transporter ATP-binding protein</fullName>
    </submittedName>
</protein>
<dbReference type="InterPro" id="IPR050763">
    <property type="entry name" value="ABC_transporter_ATP-binding"/>
</dbReference>
<evidence type="ECO:0000256" key="1">
    <source>
        <dbReference type="ARBA" id="ARBA00022448"/>
    </source>
</evidence>
<dbReference type="PANTHER" id="PTHR42711">
    <property type="entry name" value="ABC TRANSPORTER ATP-BINDING PROTEIN"/>
    <property type="match status" value="1"/>
</dbReference>
<evidence type="ECO:0000259" key="4">
    <source>
        <dbReference type="PROSITE" id="PS50893"/>
    </source>
</evidence>
<dbReference type="InterPro" id="IPR003593">
    <property type="entry name" value="AAA+_ATPase"/>
</dbReference>
<dbReference type="GO" id="GO:0005524">
    <property type="term" value="F:ATP binding"/>
    <property type="evidence" value="ECO:0007669"/>
    <property type="project" value="UniProtKB-KW"/>
</dbReference>
<keyword evidence="1" id="KW-0813">Transport</keyword>
<dbReference type="InterPro" id="IPR027417">
    <property type="entry name" value="P-loop_NTPase"/>
</dbReference>
<dbReference type="PANTHER" id="PTHR42711:SF10">
    <property type="entry name" value="ABC TRANSPORTER ATP-BINDING PROTEIN"/>
    <property type="match status" value="1"/>
</dbReference>
<dbReference type="GO" id="GO:0016887">
    <property type="term" value="F:ATP hydrolysis activity"/>
    <property type="evidence" value="ECO:0007669"/>
    <property type="project" value="InterPro"/>
</dbReference>
<dbReference type="SMART" id="SM00382">
    <property type="entry name" value="AAA"/>
    <property type="match status" value="1"/>
</dbReference>
<dbReference type="PROSITE" id="PS00211">
    <property type="entry name" value="ABC_TRANSPORTER_1"/>
    <property type="match status" value="1"/>
</dbReference>
<keyword evidence="3 5" id="KW-0067">ATP-binding</keyword>
<evidence type="ECO:0000313" key="6">
    <source>
        <dbReference type="Proteomes" id="UP000552587"/>
    </source>
</evidence>
<evidence type="ECO:0000256" key="3">
    <source>
        <dbReference type="ARBA" id="ARBA00022840"/>
    </source>
</evidence>
<dbReference type="InterPro" id="IPR003439">
    <property type="entry name" value="ABC_transporter-like_ATP-bd"/>
</dbReference>
<sequence length="318" mass="35140">MSAIIDVRALTKTYASGFQALKGIDLQIHKGEVFALLGPNGAGKTTLISIICGIVNPSGGTVVADGHDVVRDYRAARRRIGLVPQELSTDAFETVWATLRFSRGLFGRPPDDAHLEKVLRSLSLWDKKDTKISALSGGMKRRVLIAKALAHEPEILFLDEPTAGVDVELRHDMWQLVRQLRADGVTIILTTHYIEEAEEMADRIGVINHGELVLVEDKATLMRKLGRKQLTLSLQEPLATLPDDFAGLPLDLADDGQSLVYTFDVQSEETGIGPLLRRLNAHGIDFRDLHSSESSLEEIFVSLVRQAREPARPREADR</sequence>
<dbReference type="RefSeq" id="WP_182667876.1">
    <property type="nucleotide sequence ID" value="NZ_JACHTE010000001.1"/>
</dbReference>
<dbReference type="SUPFAM" id="SSF52540">
    <property type="entry name" value="P-loop containing nucleoside triphosphate hydrolases"/>
    <property type="match status" value="1"/>
</dbReference>
<evidence type="ECO:0000256" key="2">
    <source>
        <dbReference type="ARBA" id="ARBA00022741"/>
    </source>
</evidence>
<dbReference type="EMBL" id="JACHTE010000001">
    <property type="protein sequence ID" value="MBB1087092.1"/>
    <property type="molecule type" value="Genomic_DNA"/>
</dbReference>
<gene>
    <name evidence="5" type="ORF">H4F99_01165</name>
</gene>
<dbReference type="AlphaFoldDB" id="A0A7W3YDJ3"/>
<dbReference type="Pfam" id="PF00005">
    <property type="entry name" value="ABC_tran"/>
    <property type="match status" value="1"/>
</dbReference>
<dbReference type="InterPro" id="IPR017871">
    <property type="entry name" value="ABC_transporter-like_CS"/>
</dbReference>
<organism evidence="5 6">
    <name type="scientific">Marilutibacter penaei</name>
    <dbReference type="NCBI Taxonomy" id="2759900"/>
    <lineage>
        <taxon>Bacteria</taxon>
        <taxon>Pseudomonadati</taxon>
        <taxon>Pseudomonadota</taxon>
        <taxon>Gammaproteobacteria</taxon>
        <taxon>Lysobacterales</taxon>
        <taxon>Lysobacteraceae</taxon>
        <taxon>Marilutibacter</taxon>
    </lineage>
</organism>
<dbReference type="Gene3D" id="3.40.50.300">
    <property type="entry name" value="P-loop containing nucleotide triphosphate hydrolases"/>
    <property type="match status" value="1"/>
</dbReference>
<evidence type="ECO:0000313" key="5">
    <source>
        <dbReference type="EMBL" id="MBB1087092.1"/>
    </source>
</evidence>
<dbReference type="Proteomes" id="UP000552587">
    <property type="component" value="Unassembled WGS sequence"/>
</dbReference>